<dbReference type="GO" id="GO:0008967">
    <property type="term" value="F:phosphoglycolate phosphatase activity"/>
    <property type="evidence" value="ECO:0007669"/>
    <property type="project" value="UniProtKB-EC"/>
</dbReference>
<dbReference type="PATRIC" id="fig|1218565.3.peg.1640"/>
<dbReference type="Gene3D" id="3.40.50.1000">
    <property type="entry name" value="HAD superfamily/HAD-like"/>
    <property type="match status" value="1"/>
</dbReference>
<dbReference type="AlphaFoldDB" id="M6CVM8"/>
<sequence>MRVRILHKSSSYFLRVGGKSSKGKKKMPKGSFSKNCPLMADFSGDSLRALAFDVDGTLFSSEGIILEVYRDSIRNFSKTSGVEVELPTKDRLMLEIGKPVKTIFRNLLPQLNETQRDVISDDVLRFLCERIKNGEGELYPFVKETIESLSQKGFRILAASNGRKPYIETILEVAGVLSCFDPILVLDNERIKTKGEILKEYRKLYDLEPEKILMIGDRLSDHEAARQNGCPFAFCSYGHAPAGEIPDFEWELKNLSDLNRVLRFLPA</sequence>
<dbReference type="PANTHER" id="PTHR43434:SF1">
    <property type="entry name" value="PHOSPHOGLYCOLATE PHOSPHATASE"/>
    <property type="match status" value="1"/>
</dbReference>
<comment type="pathway">
    <text evidence="2">Organic acid metabolism; glycolate biosynthesis; glycolate from 2-phosphoglycolate: step 1/1.</text>
</comment>
<protein>
    <recommendedName>
        <fullName evidence="4">phosphoglycolate phosphatase</fullName>
        <ecNumber evidence="4">3.1.3.18</ecNumber>
    </recommendedName>
</protein>
<evidence type="ECO:0000313" key="5">
    <source>
        <dbReference type="EMBL" id="EMJ95784.1"/>
    </source>
</evidence>
<accession>M6CVM8</accession>
<name>M6CVM8_9LEPT</name>
<dbReference type="EC" id="3.1.3.18" evidence="4"/>
<dbReference type="Proteomes" id="UP000011988">
    <property type="component" value="Unassembled WGS sequence"/>
</dbReference>
<dbReference type="InterPro" id="IPR050155">
    <property type="entry name" value="HAD-like_hydrolase_sf"/>
</dbReference>
<dbReference type="InterPro" id="IPR036412">
    <property type="entry name" value="HAD-like_sf"/>
</dbReference>
<dbReference type="InterPro" id="IPR023198">
    <property type="entry name" value="PGP-like_dom2"/>
</dbReference>
<comment type="catalytic activity">
    <reaction evidence="1">
        <text>2-phosphoglycolate + H2O = glycolate + phosphate</text>
        <dbReference type="Rhea" id="RHEA:14369"/>
        <dbReference type="ChEBI" id="CHEBI:15377"/>
        <dbReference type="ChEBI" id="CHEBI:29805"/>
        <dbReference type="ChEBI" id="CHEBI:43474"/>
        <dbReference type="ChEBI" id="CHEBI:58033"/>
        <dbReference type="EC" id="3.1.3.18"/>
    </reaction>
</comment>
<dbReference type="Gene3D" id="1.10.150.240">
    <property type="entry name" value="Putative phosphatase, domain 2"/>
    <property type="match status" value="1"/>
</dbReference>
<dbReference type="PANTHER" id="PTHR43434">
    <property type="entry name" value="PHOSPHOGLYCOLATE PHOSPHATASE"/>
    <property type="match status" value="1"/>
</dbReference>
<dbReference type="Pfam" id="PF00702">
    <property type="entry name" value="Hydrolase"/>
    <property type="match status" value="1"/>
</dbReference>
<reference evidence="5 6" key="1">
    <citation type="submission" date="2013-01" db="EMBL/GenBank/DDBJ databases">
        <authorList>
            <person name="Harkins D.M."/>
            <person name="Durkin A.S."/>
            <person name="Brinkac L.M."/>
            <person name="Haft D.H."/>
            <person name="Selengut J.D."/>
            <person name="Sanka R."/>
            <person name="DePew J."/>
            <person name="Purushe J."/>
            <person name="Galloway R.L."/>
            <person name="Vinetz J.M."/>
            <person name="Sutton G.G."/>
            <person name="Nierman W.C."/>
            <person name="Fouts D.E."/>
        </authorList>
    </citation>
    <scope>NUCLEOTIDE SEQUENCE [LARGE SCALE GENOMIC DNA]</scope>
    <source>
        <strain evidence="5 6">79601</strain>
    </source>
</reference>
<evidence type="ECO:0000256" key="3">
    <source>
        <dbReference type="ARBA" id="ARBA00006171"/>
    </source>
</evidence>
<dbReference type="InterPro" id="IPR023214">
    <property type="entry name" value="HAD_sf"/>
</dbReference>
<comment type="similarity">
    <text evidence="3">Belongs to the HAD-like hydrolase superfamily. CbbY/CbbZ/Gph/YieH family.</text>
</comment>
<organism evidence="5 6">
    <name type="scientific">Leptospira alstonii serovar Sichuan str. 79601</name>
    <dbReference type="NCBI Taxonomy" id="1218565"/>
    <lineage>
        <taxon>Bacteria</taxon>
        <taxon>Pseudomonadati</taxon>
        <taxon>Spirochaetota</taxon>
        <taxon>Spirochaetia</taxon>
        <taxon>Leptospirales</taxon>
        <taxon>Leptospiraceae</taxon>
        <taxon>Leptospira</taxon>
    </lineage>
</organism>
<evidence type="ECO:0000256" key="4">
    <source>
        <dbReference type="ARBA" id="ARBA00013078"/>
    </source>
</evidence>
<dbReference type="SFLD" id="SFLDS00003">
    <property type="entry name" value="Haloacid_Dehalogenase"/>
    <property type="match status" value="1"/>
</dbReference>
<dbReference type="SUPFAM" id="SSF56784">
    <property type="entry name" value="HAD-like"/>
    <property type="match status" value="1"/>
</dbReference>
<comment type="caution">
    <text evidence="5">The sequence shown here is derived from an EMBL/GenBank/DDBJ whole genome shotgun (WGS) entry which is preliminary data.</text>
</comment>
<proteinExistence type="inferred from homology"/>
<dbReference type="EMBL" id="ANIK01000029">
    <property type="protein sequence ID" value="EMJ95784.1"/>
    <property type="molecule type" value="Genomic_DNA"/>
</dbReference>
<evidence type="ECO:0000313" key="6">
    <source>
        <dbReference type="Proteomes" id="UP000011988"/>
    </source>
</evidence>
<gene>
    <name evidence="5" type="ORF">LEP1GSC194_3364</name>
</gene>
<dbReference type="GO" id="GO:0005829">
    <property type="term" value="C:cytosol"/>
    <property type="evidence" value="ECO:0007669"/>
    <property type="project" value="TreeGrafter"/>
</dbReference>
<evidence type="ECO:0000256" key="2">
    <source>
        <dbReference type="ARBA" id="ARBA00004818"/>
    </source>
</evidence>
<dbReference type="GO" id="GO:0006281">
    <property type="term" value="P:DNA repair"/>
    <property type="evidence" value="ECO:0007669"/>
    <property type="project" value="TreeGrafter"/>
</dbReference>
<evidence type="ECO:0000256" key="1">
    <source>
        <dbReference type="ARBA" id="ARBA00000830"/>
    </source>
</evidence>
<dbReference type="SFLD" id="SFLDG01129">
    <property type="entry name" value="C1.5:_HAD__Beta-PGM__Phosphata"/>
    <property type="match status" value="1"/>
</dbReference>
<keyword evidence="5" id="KW-0378">Hydrolase</keyword>